<keyword evidence="8" id="KW-1185">Reference proteome</keyword>
<feature type="region of interest" description="Disordered" evidence="5">
    <location>
        <begin position="62"/>
        <end position="87"/>
    </location>
</feature>
<dbReference type="SUPFAM" id="SSF81273">
    <property type="entry name" value="H-NS histone-like proteins"/>
    <property type="match status" value="1"/>
</dbReference>
<comment type="similarity">
    <text evidence="2">Belongs to the histone-like protein H-NS family.</text>
</comment>
<dbReference type="Gene3D" id="4.10.430.10">
    <property type="entry name" value="Histone-like protein H-NS, C-terminal domain"/>
    <property type="match status" value="1"/>
</dbReference>
<dbReference type="Pfam" id="PF00816">
    <property type="entry name" value="Histone_HNS"/>
    <property type="match status" value="1"/>
</dbReference>
<comment type="subcellular location">
    <subcellularLocation>
        <location evidence="1">Cytoplasm</location>
        <location evidence="1">Nucleoid</location>
    </subcellularLocation>
</comment>
<evidence type="ECO:0000256" key="4">
    <source>
        <dbReference type="ARBA" id="ARBA00023125"/>
    </source>
</evidence>
<evidence type="ECO:0000256" key="2">
    <source>
        <dbReference type="ARBA" id="ARBA00010610"/>
    </source>
</evidence>
<keyword evidence="4" id="KW-0238">DNA-binding</keyword>
<reference evidence="7 8" key="1">
    <citation type="submission" date="2022-10" db="EMBL/GenBank/DDBJ databases">
        <title>Defluviimonas sp. nov., isolated from ocean surface water.</title>
        <authorList>
            <person name="He W."/>
            <person name="Wang L."/>
            <person name="Zhang D.-F."/>
        </authorList>
    </citation>
    <scope>NUCLEOTIDE SEQUENCE [LARGE SCALE GENOMIC DNA]</scope>
    <source>
        <strain evidence="7 8">WL0002</strain>
    </source>
</reference>
<evidence type="ECO:0000259" key="6">
    <source>
        <dbReference type="SMART" id="SM00528"/>
    </source>
</evidence>
<name>A0ABT2Z7Z1_9RHOB</name>
<evidence type="ECO:0000256" key="5">
    <source>
        <dbReference type="SAM" id="MobiDB-lite"/>
    </source>
</evidence>
<accession>A0ABT2Z7Z1</accession>
<dbReference type="EMBL" id="JAOWKY010000001">
    <property type="protein sequence ID" value="MCV2867254.1"/>
    <property type="molecule type" value="Genomic_DNA"/>
</dbReference>
<proteinExistence type="inferred from homology"/>
<sequence length="104" mass="11434">MSVDLTNMSLKELKSLQTQVARAIDEFEQRKKKEALAAVEEKAKSLGFSLNELLGAAPVRKRAPAKPKYANPANPSETWTGRGRKPRWAEAALKSGKSLEDLAI</sequence>
<evidence type="ECO:0000256" key="3">
    <source>
        <dbReference type="ARBA" id="ARBA00022490"/>
    </source>
</evidence>
<dbReference type="SMART" id="SM00528">
    <property type="entry name" value="HNS"/>
    <property type="match status" value="1"/>
</dbReference>
<comment type="caution">
    <text evidence="7">The sequence shown here is derived from an EMBL/GenBank/DDBJ whole genome shotgun (WGS) entry which is preliminary data.</text>
</comment>
<dbReference type="PANTHER" id="PTHR38097">
    <property type="match status" value="1"/>
</dbReference>
<organism evidence="7 8">
    <name type="scientific">Albidovulum marisflavi</name>
    <dbReference type="NCBI Taxonomy" id="2984159"/>
    <lineage>
        <taxon>Bacteria</taxon>
        <taxon>Pseudomonadati</taxon>
        <taxon>Pseudomonadota</taxon>
        <taxon>Alphaproteobacteria</taxon>
        <taxon>Rhodobacterales</taxon>
        <taxon>Paracoccaceae</taxon>
        <taxon>Albidovulum</taxon>
    </lineage>
</organism>
<dbReference type="Proteomes" id="UP001652542">
    <property type="component" value="Unassembled WGS sequence"/>
</dbReference>
<feature type="domain" description="DNA-binding protein H-NS-like C-terminal" evidence="6">
    <location>
        <begin position="59"/>
        <end position="104"/>
    </location>
</feature>
<feature type="compositionally biased region" description="Low complexity" evidence="5">
    <location>
        <begin position="66"/>
        <end position="75"/>
    </location>
</feature>
<dbReference type="InterPro" id="IPR027444">
    <property type="entry name" value="H-NS_C_dom"/>
</dbReference>
<dbReference type="InterPro" id="IPR037150">
    <property type="entry name" value="H-NS_C_dom_sf"/>
</dbReference>
<gene>
    <name evidence="7" type="ORF">OEW28_01265</name>
</gene>
<dbReference type="PANTHER" id="PTHR38097:SF2">
    <property type="entry name" value="DNA-BINDING PROTEIN STPA"/>
    <property type="match status" value="1"/>
</dbReference>
<evidence type="ECO:0000256" key="1">
    <source>
        <dbReference type="ARBA" id="ARBA00004453"/>
    </source>
</evidence>
<keyword evidence="3" id="KW-0963">Cytoplasm</keyword>
<evidence type="ECO:0000313" key="7">
    <source>
        <dbReference type="EMBL" id="MCV2867254.1"/>
    </source>
</evidence>
<protein>
    <submittedName>
        <fullName evidence="7">H-NS histone family protein</fullName>
    </submittedName>
</protein>
<evidence type="ECO:0000313" key="8">
    <source>
        <dbReference type="Proteomes" id="UP001652542"/>
    </source>
</evidence>